<dbReference type="Proteomes" id="UP001296706">
    <property type="component" value="Unassembled WGS sequence"/>
</dbReference>
<evidence type="ECO:0000313" key="1">
    <source>
        <dbReference type="EMBL" id="NMH80975.1"/>
    </source>
</evidence>
<reference evidence="1 2" key="1">
    <citation type="submission" date="2020-04" db="EMBL/GenBank/DDBJ databases">
        <authorList>
            <person name="Klaysubun C."/>
            <person name="Duangmal K."/>
            <person name="Lipun K."/>
        </authorList>
    </citation>
    <scope>NUCLEOTIDE SEQUENCE [LARGE SCALE GENOMIC DNA]</scope>
    <source>
        <strain evidence="1 2">JCM 11839</strain>
    </source>
</reference>
<comment type="caution">
    <text evidence="1">The sequence shown here is derived from an EMBL/GenBank/DDBJ whole genome shotgun (WGS) entry which is preliminary data.</text>
</comment>
<name>A0ABX1RPF8_9PSEU</name>
<protein>
    <submittedName>
        <fullName evidence="1">GuaB3 family IMP dehydrogenase-related protein</fullName>
    </submittedName>
</protein>
<proteinExistence type="predicted"/>
<keyword evidence="2" id="KW-1185">Reference proteome</keyword>
<organism evidence="1 2">
    <name type="scientific">Pseudonocardia xinjiangensis</name>
    <dbReference type="NCBI Taxonomy" id="75289"/>
    <lineage>
        <taxon>Bacteria</taxon>
        <taxon>Bacillati</taxon>
        <taxon>Actinomycetota</taxon>
        <taxon>Actinomycetes</taxon>
        <taxon>Pseudonocardiales</taxon>
        <taxon>Pseudonocardiaceae</taxon>
        <taxon>Pseudonocardia</taxon>
    </lineage>
</organism>
<dbReference type="Gene3D" id="3.20.20.70">
    <property type="entry name" value="Aldolase class I"/>
    <property type="match status" value="1"/>
</dbReference>
<accession>A0ABX1RPF8</accession>
<evidence type="ECO:0000313" key="2">
    <source>
        <dbReference type="Proteomes" id="UP001296706"/>
    </source>
</evidence>
<gene>
    <name evidence="1" type="ORF">HF577_28275</name>
</gene>
<dbReference type="InterPro" id="IPR013785">
    <property type="entry name" value="Aldolase_TIM"/>
</dbReference>
<sequence length="64" mass="6923">HPSLPRSEVTGFAPGERDLKSVLFGPADSPYGTVNLFGALRRAMAKTGYSDLKEFQRVGLTVRG</sequence>
<feature type="non-terminal residue" evidence="1">
    <location>
        <position position="1"/>
    </location>
</feature>
<dbReference type="EMBL" id="JAAXKY010000123">
    <property type="protein sequence ID" value="NMH80975.1"/>
    <property type="molecule type" value="Genomic_DNA"/>
</dbReference>